<evidence type="ECO:0000313" key="4">
    <source>
        <dbReference type="EMBL" id="CAI9103126.1"/>
    </source>
</evidence>
<dbReference type="GO" id="GO:0003991">
    <property type="term" value="F:acetylglutamate kinase activity"/>
    <property type="evidence" value="ECO:0007669"/>
    <property type="project" value="TreeGrafter"/>
</dbReference>
<dbReference type="InterPro" id="IPR036393">
    <property type="entry name" value="AceGlu_kinase-like_sf"/>
</dbReference>
<dbReference type="Proteomes" id="UP001161247">
    <property type="component" value="Chromosome 4"/>
</dbReference>
<feature type="compositionally biased region" description="Gly residues" evidence="2">
    <location>
        <begin position="222"/>
        <end position="238"/>
    </location>
</feature>
<dbReference type="InterPro" id="IPR001048">
    <property type="entry name" value="Asp/Glu/Uridylate_kinase"/>
</dbReference>
<keyword evidence="1" id="KW-0808">Transferase</keyword>
<proteinExistence type="predicted"/>
<accession>A0AAV1D6P8</accession>
<dbReference type="Gene3D" id="3.40.1160.10">
    <property type="entry name" value="Acetylglutamate kinase-like"/>
    <property type="match status" value="1"/>
</dbReference>
<evidence type="ECO:0000256" key="2">
    <source>
        <dbReference type="SAM" id="MobiDB-lite"/>
    </source>
</evidence>
<feature type="compositionally biased region" description="Acidic residues" evidence="2">
    <location>
        <begin position="239"/>
        <end position="267"/>
    </location>
</feature>
<evidence type="ECO:0000259" key="3">
    <source>
        <dbReference type="Pfam" id="PF00696"/>
    </source>
</evidence>
<sequence>MKSEASVISDLVLLSSVGLRVILVHGGGPEINQFLGRLGLDANFVNGLRVTDAATMEVASMVFVRKVNKHLVALINKAGATAVGLCGIDGHLLTARPCPDSDQLGFVGDIASVDPSILQPLIDNNHIPVIASVAANETVEIFIRVEEAEQEKGILQIEGWMVGLNGSRTEATHLACTDGYGRRGQAPIRDDESMSWIYRVAHLRPTLYVEVADEPVQDVGEGTCGGQYDGAGTSGVGGTDEDGDETEGDVQASSDEEYVSFDESDDD</sequence>
<keyword evidence="5" id="KW-1185">Reference proteome</keyword>
<feature type="domain" description="Aspartate/glutamate/uridylate kinase" evidence="3">
    <location>
        <begin position="6"/>
        <end position="139"/>
    </location>
</feature>
<dbReference type="SUPFAM" id="SSF53633">
    <property type="entry name" value="Carbamate kinase-like"/>
    <property type="match status" value="1"/>
</dbReference>
<dbReference type="GO" id="GO:0009534">
    <property type="term" value="C:chloroplast thylakoid"/>
    <property type="evidence" value="ECO:0007669"/>
    <property type="project" value="TreeGrafter"/>
</dbReference>
<reference evidence="4" key="1">
    <citation type="submission" date="2023-03" db="EMBL/GenBank/DDBJ databases">
        <authorList>
            <person name="Julca I."/>
        </authorList>
    </citation>
    <scope>NUCLEOTIDE SEQUENCE</scope>
</reference>
<gene>
    <name evidence="4" type="ORF">OLC1_LOCUS12348</name>
</gene>
<protein>
    <submittedName>
        <fullName evidence="4">OLC1v1001567C1</fullName>
    </submittedName>
</protein>
<dbReference type="Pfam" id="PF00696">
    <property type="entry name" value="AA_kinase"/>
    <property type="match status" value="1"/>
</dbReference>
<dbReference type="GO" id="GO:0006526">
    <property type="term" value="P:L-arginine biosynthetic process"/>
    <property type="evidence" value="ECO:0007669"/>
    <property type="project" value="TreeGrafter"/>
</dbReference>
<evidence type="ECO:0000313" key="5">
    <source>
        <dbReference type="Proteomes" id="UP001161247"/>
    </source>
</evidence>
<dbReference type="EMBL" id="OX459121">
    <property type="protein sequence ID" value="CAI9103126.1"/>
    <property type="molecule type" value="Genomic_DNA"/>
</dbReference>
<evidence type="ECO:0000256" key="1">
    <source>
        <dbReference type="ARBA" id="ARBA00022679"/>
    </source>
</evidence>
<organism evidence="4 5">
    <name type="scientific">Oldenlandia corymbosa var. corymbosa</name>
    <dbReference type="NCBI Taxonomy" id="529605"/>
    <lineage>
        <taxon>Eukaryota</taxon>
        <taxon>Viridiplantae</taxon>
        <taxon>Streptophyta</taxon>
        <taxon>Embryophyta</taxon>
        <taxon>Tracheophyta</taxon>
        <taxon>Spermatophyta</taxon>
        <taxon>Magnoliopsida</taxon>
        <taxon>eudicotyledons</taxon>
        <taxon>Gunneridae</taxon>
        <taxon>Pentapetalae</taxon>
        <taxon>asterids</taxon>
        <taxon>lamiids</taxon>
        <taxon>Gentianales</taxon>
        <taxon>Rubiaceae</taxon>
        <taxon>Rubioideae</taxon>
        <taxon>Spermacoceae</taxon>
        <taxon>Hedyotis-Oldenlandia complex</taxon>
        <taxon>Oldenlandia</taxon>
    </lineage>
</organism>
<dbReference type="PANTHER" id="PTHR23342">
    <property type="entry name" value="N-ACETYLGLUTAMATE SYNTHASE"/>
    <property type="match status" value="1"/>
</dbReference>
<feature type="region of interest" description="Disordered" evidence="2">
    <location>
        <begin position="220"/>
        <end position="267"/>
    </location>
</feature>
<dbReference type="AlphaFoldDB" id="A0AAV1D6P8"/>
<dbReference type="PANTHER" id="PTHR23342:SF0">
    <property type="entry name" value="N-ACETYLGLUTAMATE SYNTHASE, MITOCHONDRIAL"/>
    <property type="match status" value="1"/>
</dbReference>
<name>A0AAV1D6P8_OLDCO</name>